<evidence type="ECO:0000256" key="1">
    <source>
        <dbReference type="SAM" id="Phobius"/>
    </source>
</evidence>
<dbReference type="Gene3D" id="1.20.120.1630">
    <property type="match status" value="1"/>
</dbReference>
<dbReference type="Pfam" id="PF06966">
    <property type="entry name" value="DUF1295"/>
    <property type="match status" value="1"/>
</dbReference>
<evidence type="ECO:0000313" key="2">
    <source>
        <dbReference type="EMBL" id="GAC96206.1"/>
    </source>
</evidence>
<keyword evidence="1" id="KW-1133">Transmembrane helix</keyword>
<feature type="transmembrane region" description="Helical" evidence="1">
    <location>
        <begin position="105"/>
        <end position="129"/>
    </location>
</feature>
<proteinExistence type="predicted"/>
<protein>
    <submittedName>
        <fullName evidence="2">Uncharacterized protein</fullName>
    </submittedName>
</protein>
<dbReference type="PROSITE" id="PS50244">
    <property type="entry name" value="S5A_REDUCTASE"/>
    <property type="match status" value="1"/>
</dbReference>
<keyword evidence="3" id="KW-1185">Reference proteome</keyword>
<sequence>MVVHVLDNFYLSITFLISLGWQLLGFAIAFGLQIDTITDFWSAANAIFLAIFTLCCGDQYYARNVIASIFVIMWGVRLGAFQLFRMIKMGGDTRFDEMRSKPLSFLGFWTFQLVWVWTITMPVTVLNSPNSSDPAQGGGNARFGNGKDVVGIIFFAVGFVAEALADIQKYRFKSVTKPPKGAITDAGIWKFSRRPNYFGEIMLWWGVWLLALGNSTEANKPGHDALYGSIFSPLITMALLLFLSGIPLAEKPTQQKYFLMSHGPDKSSDGLEPWHEQTETDPWERMKAFRQRTSLLVPLPNAFYKRLPKAVKSTLLFDFPFYNFDEAKDGTKAIKEAEDKKNSDDNA</sequence>
<gene>
    <name evidence="2" type="ORF">PHSY_003786</name>
</gene>
<name>R9P4C3_PSEHS</name>
<dbReference type="PANTHER" id="PTHR32251:SF15">
    <property type="entry name" value="3-OXO-5-ALPHA-STEROID 4-DEHYDROGENASE (DUF1295)"/>
    <property type="match status" value="1"/>
</dbReference>
<dbReference type="EMBL" id="DF238801">
    <property type="protein sequence ID" value="GAC96206.1"/>
    <property type="molecule type" value="Genomic_DNA"/>
</dbReference>
<dbReference type="Proteomes" id="UP000014071">
    <property type="component" value="Unassembled WGS sequence"/>
</dbReference>
<dbReference type="InterPro" id="IPR010721">
    <property type="entry name" value="UstE-like"/>
</dbReference>
<evidence type="ECO:0000313" key="3">
    <source>
        <dbReference type="Proteomes" id="UP000014071"/>
    </source>
</evidence>
<dbReference type="GO" id="GO:0016020">
    <property type="term" value="C:membrane"/>
    <property type="evidence" value="ECO:0007669"/>
    <property type="project" value="TreeGrafter"/>
</dbReference>
<dbReference type="PANTHER" id="PTHR32251">
    <property type="entry name" value="3-OXO-5-ALPHA-STEROID 4-DEHYDROGENASE"/>
    <property type="match status" value="1"/>
</dbReference>
<dbReference type="eggNOG" id="KOG4650">
    <property type="taxonomic scope" value="Eukaryota"/>
</dbReference>
<keyword evidence="1" id="KW-0812">Transmembrane</keyword>
<feature type="transmembrane region" description="Helical" evidence="1">
    <location>
        <begin position="66"/>
        <end position="84"/>
    </location>
</feature>
<dbReference type="HOGENOM" id="CLU_043418_1_1_1"/>
<feature type="transmembrane region" description="Helical" evidence="1">
    <location>
        <begin position="197"/>
        <end position="213"/>
    </location>
</feature>
<feature type="transmembrane region" description="Helical" evidence="1">
    <location>
        <begin position="225"/>
        <end position="249"/>
    </location>
</feature>
<feature type="transmembrane region" description="Helical" evidence="1">
    <location>
        <begin position="149"/>
        <end position="167"/>
    </location>
</feature>
<dbReference type="RefSeq" id="XP_012189793.1">
    <property type="nucleotide sequence ID" value="XM_012334403.1"/>
</dbReference>
<organism evidence="2 3">
    <name type="scientific">Pseudozyma hubeiensis (strain SY62)</name>
    <name type="common">Yeast</name>
    <dbReference type="NCBI Taxonomy" id="1305764"/>
    <lineage>
        <taxon>Eukaryota</taxon>
        <taxon>Fungi</taxon>
        <taxon>Dikarya</taxon>
        <taxon>Basidiomycota</taxon>
        <taxon>Ustilaginomycotina</taxon>
        <taxon>Ustilaginomycetes</taxon>
        <taxon>Ustilaginales</taxon>
        <taxon>Ustilaginaceae</taxon>
        <taxon>Pseudozyma</taxon>
    </lineage>
</organism>
<dbReference type="OrthoDB" id="67965at2759"/>
<keyword evidence="1" id="KW-0472">Membrane</keyword>
<dbReference type="AlphaFoldDB" id="R9P4C3"/>
<dbReference type="GeneID" id="24109072"/>
<feature type="transmembrane region" description="Helical" evidence="1">
    <location>
        <begin position="40"/>
        <end position="60"/>
    </location>
</feature>
<reference evidence="3" key="1">
    <citation type="journal article" date="2013" name="Genome Announc.">
        <title>Draft genome sequence of the basidiomycetous yeast-like fungus Pseudozyma hubeiensis SY62, which produces an abundant amount of the biosurfactant mannosylerythritol lipids.</title>
        <authorList>
            <person name="Konishi M."/>
            <person name="Hatada Y."/>
            <person name="Horiuchi J."/>
        </authorList>
    </citation>
    <scope>NUCLEOTIDE SEQUENCE [LARGE SCALE GENOMIC DNA]</scope>
    <source>
        <strain evidence="3">SY62</strain>
    </source>
</reference>
<feature type="transmembrane region" description="Helical" evidence="1">
    <location>
        <begin position="12"/>
        <end position="33"/>
    </location>
</feature>
<accession>R9P4C3</accession>